<proteinExistence type="predicted"/>
<evidence type="ECO:0000313" key="1">
    <source>
        <dbReference type="EnsemblPlants" id="Ma06_p29470.1"/>
    </source>
</evidence>
<dbReference type="Gramene" id="Ma06_t29470.1">
    <property type="protein sequence ID" value="Ma06_p29470.1"/>
    <property type="gene ID" value="Ma06_g29470"/>
</dbReference>
<dbReference type="InParanoid" id="A0A804JLT7"/>
<name>A0A804JLT7_MUSAM</name>
<dbReference type="EnsemblPlants" id="Ma06_t29470.1">
    <property type="protein sequence ID" value="Ma06_p29470.1"/>
    <property type="gene ID" value="Ma06_g29470"/>
</dbReference>
<organism evidence="1 2">
    <name type="scientific">Musa acuminata subsp. malaccensis</name>
    <name type="common">Wild banana</name>
    <name type="synonym">Musa malaccensis</name>
    <dbReference type="NCBI Taxonomy" id="214687"/>
    <lineage>
        <taxon>Eukaryota</taxon>
        <taxon>Viridiplantae</taxon>
        <taxon>Streptophyta</taxon>
        <taxon>Embryophyta</taxon>
        <taxon>Tracheophyta</taxon>
        <taxon>Spermatophyta</taxon>
        <taxon>Magnoliopsida</taxon>
        <taxon>Liliopsida</taxon>
        <taxon>Zingiberales</taxon>
        <taxon>Musaceae</taxon>
        <taxon>Musa</taxon>
    </lineage>
</organism>
<keyword evidence="2" id="KW-1185">Reference proteome</keyword>
<protein>
    <submittedName>
        <fullName evidence="1">Uncharacterized protein</fullName>
    </submittedName>
</protein>
<dbReference type="AlphaFoldDB" id="A0A804JLT7"/>
<evidence type="ECO:0000313" key="2">
    <source>
        <dbReference type="Proteomes" id="UP000012960"/>
    </source>
</evidence>
<dbReference type="Proteomes" id="UP000012960">
    <property type="component" value="Unplaced"/>
</dbReference>
<reference evidence="1" key="1">
    <citation type="submission" date="2021-05" db="UniProtKB">
        <authorList>
            <consortium name="EnsemblPlants"/>
        </authorList>
    </citation>
    <scope>IDENTIFICATION</scope>
    <source>
        <strain evidence="1">subsp. malaccensis</strain>
    </source>
</reference>
<sequence length="18" mass="1956">MDGAFSIDEDSLLIAQCK</sequence>
<accession>A0A804JLT7</accession>